<dbReference type="GO" id="GO:0016787">
    <property type="term" value="F:hydrolase activity"/>
    <property type="evidence" value="ECO:0007669"/>
    <property type="project" value="InterPro"/>
</dbReference>
<evidence type="ECO:0000313" key="5">
    <source>
        <dbReference type="Proteomes" id="UP000696931"/>
    </source>
</evidence>
<evidence type="ECO:0000256" key="2">
    <source>
        <dbReference type="SAM" id="SignalP"/>
    </source>
</evidence>
<dbReference type="InterPro" id="IPR006179">
    <property type="entry name" value="5_nucleotidase/apyrase"/>
</dbReference>
<evidence type="ECO:0000313" key="4">
    <source>
        <dbReference type="EMBL" id="MBI5168321.1"/>
    </source>
</evidence>
<evidence type="ECO:0000259" key="3">
    <source>
        <dbReference type="Pfam" id="PF13435"/>
    </source>
</evidence>
<feature type="chain" id="PRO_5037394471" description="Cytochrome c-552/4 domain-containing protein" evidence="2">
    <location>
        <begin position="20"/>
        <end position="475"/>
    </location>
</feature>
<feature type="region of interest" description="Disordered" evidence="1">
    <location>
        <begin position="455"/>
        <end position="475"/>
    </location>
</feature>
<dbReference type="PANTHER" id="PTHR11575">
    <property type="entry name" value="5'-NUCLEOTIDASE-RELATED"/>
    <property type="match status" value="1"/>
</dbReference>
<sequence>MKTGIALRHVRTAVSFALALSMLGATPRPVRDPDHLIVLSTTDVKGKTSPCGCHTPKGGLARRAAFVDSVRAEHDQVVLVDAGGFFPETDSQRDAGPFVMQTMNAIGTAASNVGDKELRFGYAFLREAVRESGLPVVSANLYDRRTGRLAFAPYVIVPAGRARVGVFGLMSGSADLGPARDSLRVEDAETAAVRTVAELKKKGATVIVLLSQLGKVESEDLVNAVEGIDAAITGRNVPMLQRGRVIKNTVVCYGGEQGWYIGRTSLALDAAGRSLSGENDMIMLGPEVEAKPAVFDVVKAFEDALNDRLRRLEKERAAAAALTAEDSDGDAVDHYVGAEVCGRCHKAEYDQWRTTPHARAWQTLVDEKKDATPECVRCHVVGYQKPGGFRTADDASRLGNVQCENCHGVGTQHEAYAATKAQVPEPVCRGCHDATTSPVFQFALYRPHILHQAPANMPALPPNPAKAKMKGAGTH</sequence>
<dbReference type="EMBL" id="JACRIW010000020">
    <property type="protein sequence ID" value="MBI5168321.1"/>
    <property type="molecule type" value="Genomic_DNA"/>
</dbReference>
<reference evidence="4" key="1">
    <citation type="submission" date="2020-07" db="EMBL/GenBank/DDBJ databases">
        <title>Huge and variable diversity of episymbiotic CPR bacteria and DPANN archaea in groundwater ecosystems.</title>
        <authorList>
            <person name="He C.Y."/>
            <person name="Keren R."/>
            <person name="Whittaker M."/>
            <person name="Farag I.F."/>
            <person name="Doudna J."/>
            <person name="Cate J.H.D."/>
            <person name="Banfield J.F."/>
        </authorList>
    </citation>
    <scope>NUCLEOTIDE SEQUENCE</scope>
    <source>
        <strain evidence="4">NC_groundwater_1813_Pr3_B-0.1um_71_17</strain>
    </source>
</reference>
<organism evidence="4 5">
    <name type="scientific">Eiseniibacteriota bacterium</name>
    <dbReference type="NCBI Taxonomy" id="2212470"/>
    <lineage>
        <taxon>Bacteria</taxon>
        <taxon>Candidatus Eiseniibacteriota</taxon>
    </lineage>
</organism>
<proteinExistence type="predicted"/>
<dbReference type="Gene3D" id="3.60.21.10">
    <property type="match status" value="1"/>
</dbReference>
<accession>A0A933SBC8</accession>
<dbReference type="Proteomes" id="UP000696931">
    <property type="component" value="Unassembled WGS sequence"/>
</dbReference>
<dbReference type="GO" id="GO:0009166">
    <property type="term" value="P:nucleotide catabolic process"/>
    <property type="evidence" value="ECO:0007669"/>
    <property type="project" value="InterPro"/>
</dbReference>
<name>A0A933SBC8_UNCEI</name>
<dbReference type="SUPFAM" id="SSF48695">
    <property type="entry name" value="Multiheme cytochromes"/>
    <property type="match status" value="1"/>
</dbReference>
<feature type="domain" description="Cytochrome c-552/4" evidence="3">
    <location>
        <begin position="340"/>
        <end position="408"/>
    </location>
</feature>
<dbReference type="Pfam" id="PF13435">
    <property type="entry name" value="Cytochrome_C554"/>
    <property type="match status" value="1"/>
</dbReference>
<gene>
    <name evidence="4" type="ORF">HZA61_02415</name>
</gene>
<dbReference type="InterPro" id="IPR023155">
    <property type="entry name" value="Cyt_c-552/4"/>
</dbReference>
<dbReference type="PANTHER" id="PTHR11575:SF24">
    <property type="entry name" value="5'-NUCLEOTIDASE"/>
    <property type="match status" value="1"/>
</dbReference>
<comment type="caution">
    <text evidence="4">The sequence shown here is derived from an EMBL/GenBank/DDBJ whole genome shotgun (WGS) entry which is preliminary data.</text>
</comment>
<protein>
    <recommendedName>
        <fullName evidence="3">Cytochrome c-552/4 domain-containing protein</fullName>
    </recommendedName>
</protein>
<dbReference type="CDD" id="cd08168">
    <property type="entry name" value="Cytochrom_C3"/>
    <property type="match status" value="1"/>
</dbReference>
<dbReference type="InterPro" id="IPR036280">
    <property type="entry name" value="Multihaem_cyt_sf"/>
</dbReference>
<evidence type="ECO:0000256" key="1">
    <source>
        <dbReference type="SAM" id="MobiDB-lite"/>
    </source>
</evidence>
<feature type="signal peptide" evidence="2">
    <location>
        <begin position="1"/>
        <end position="19"/>
    </location>
</feature>
<dbReference type="InterPro" id="IPR029052">
    <property type="entry name" value="Metallo-depent_PP-like"/>
</dbReference>
<dbReference type="AlphaFoldDB" id="A0A933SBC8"/>
<dbReference type="Gene3D" id="1.10.1130.10">
    <property type="entry name" value="Flavocytochrome C3, Chain A"/>
    <property type="match status" value="1"/>
</dbReference>
<dbReference type="SUPFAM" id="SSF56300">
    <property type="entry name" value="Metallo-dependent phosphatases"/>
    <property type="match status" value="1"/>
</dbReference>
<keyword evidence="2" id="KW-0732">Signal</keyword>